<protein>
    <submittedName>
        <fullName evidence="3">Alpha-amylase</fullName>
    </submittedName>
</protein>
<sequence length="454" mass="52792">MIGYEIFVRSFADSNDDGIGDFKGIAQKADYLKAIGVDLVWLTPHFKSPSYHGYDIIDYFDTNSSFGSLSDFKAMVNTLHEKGIKVVIDLPLNHVSDRHPWFKAAMNGEKPYVDYFLWAQPHFNLSEKRHWDEELLWHNRNGKWYYGVFGGSSPDLNYENPEVVQKSLEIVEFWLNQGVDGFRFDAAKHIYDYDIKEGRFRYDHEKNVAYWKLVMDKARQVKGSDIFAVTEVWDDPEIVDRYAKTIGCSFNFYFTEAIRESMQHGAVYKIVDCFQRTLTKKPYLPSNFTGNHDMHRLASLIQQEEQRKVFFGLLMTTPGVPFIYYGDELGMKGIYDSTFTEDVIEPFPWYASLSGEGQTFWKAIRFNRAFTGVSVEEQLSREGSLLREVIAWTKFRKENEWLTNAWVENVTHNTFVIAYTVTDGNYGFRVYANIAGHNESFEGITLKPYEVKIV</sequence>
<comment type="similarity">
    <text evidence="1">Belongs to the glycosyl hydrolase 13 family.</text>
</comment>
<dbReference type="Pfam" id="PF00128">
    <property type="entry name" value="Alpha-amylase"/>
    <property type="match status" value="1"/>
</dbReference>
<dbReference type="Gene3D" id="3.90.400.10">
    <property type="entry name" value="Oligo-1,6-glucosidase, Domain 2"/>
    <property type="match status" value="1"/>
</dbReference>
<name>A0A172T404_FERPE</name>
<dbReference type="GO" id="GO:0009313">
    <property type="term" value="P:oligosaccharide catabolic process"/>
    <property type="evidence" value="ECO:0007669"/>
    <property type="project" value="TreeGrafter"/>
</dbReference>
<dbReference type="InterPro" id="IPR045857">
    <property type="entry name" value="O16G_dom_2"/>
</dbReference>
<evidence type="ECO:0000259" key="2">
    <source>
        <dbReference type="SMART" id="SM00642"/>
    </source>
</evidence>
<dbReference type="EMBL" id="CP011393">
    <property type="protein sequence ID" value="ANE41707.1"/>
    <property type="molecule type" value="Genomic_DNA"/>
</dbReference>
<evidence type="ECO:0000256" key="1">
    <source>
        <dbReference type="ARBA" id="ARBA00008061"/>
    </source>
</evidence>
<dbReference type="PANTHER" id="PTHR10357">
    <property type="entry name" value="ALPHA-AMYLASE FAMILY MEMBER"/>
    <property type="match status" value="1"/>
</dbReference>
<dbReference type="SMART" id="SM00642">
    <property type="entry name" value="Aamy"/>
    <property type="match status" value="1"/>
</dbReference>
<evidence type="ECO:0000313" key="4">
    <source>
        <dbReference type="Proteomes" id="UP000077096"/>
    </source>
</evidence>
<gene>
    <name evidence="3" type="ORF">JM64_06860</name>
</gene>
<feature type="domain" description="Glycosyl hydrolase family 13 catalytic" evidence="2">
    <location>
        <begin position="5"/>
        <end position="396"/>
    </location>
</feature>
<dbReference type="InterPro" id="IPR017853">
    <property type="entry name" value="GH"/>
</dbReference>
<organism evidence="3 4">
    <name type="scientific">Fervidobacterium pennivorans</name>
    <dbReference type="NCBI Taxonomy" id="93466"/>
    <lineage>
        <taxon>Bacteria</taxon>
        <taxon>Thermotogati</taxon>
        <taxon>Thermotogota</taxon>
        <taxon>Thermotogae</taxon>
        <taxon>Thermotogales</taxon>
        <taxon>Fervidobacteriaceae</taxon>
        <taxon>Fervidobacterium</taxon>
    </lineage>
</organism>
<proteinExistence type="inferred from homology"/>
<dbReference type="PANTHER" id="PTHR10357:SF179">
    <property type="entry name" value="NEUTRAL AND BASIC AMINO ACID TRANSPORT PROTEIN RBAT"/>
    <property type="match status" value="1"/>
</dbReference>
<dbReference type="AlphaFoldDB" id="A0A172T404"/>
<dbReference type="OrthoDB" id="9805159at2"/>
<evidence type="ECO:0000313" key="3">
    <source>
        <dbReference type="EMBL" id="ANE41707.1"/>
    </source>
</evidence>
<dbReference type="KEGG" id="fng:JM64_06860"/>
<dbReference type="Proteomes" id="UP000077096">
    <property type="component" value="Chromosome"/>
</dbReference>
<dbReference type="PATRIC" id="fig|93466.3.peg.1455"/>
<reference evidence="3 4" key="1">
    <citation type="submission" date="2014-08" db="EMBL/GenBank/DDBJ databases">
        <title>Fervidobacterium pennivorans DYC genome.</title>
        <authorList>
            <person name="Wushke S."/>
        </authorList>
    </citation>
    <scope>NUCLEOTIDE SEQUENCE [LARGE SCALE GENOMIC DNA]</scope>
    <source>
        <strain evidence="3 4">DYC</strain>
    </source>
</reference>
<dbReference type="Gene3D" id="3.20.20.80">
    <property type="entry name" value="Glycosidases"/>
    <property type="match status" value="1"/>
</dbReference>
<dbReference type="SUPFAM" id="SSF51445">
    <property type="entry name" value="(Trans)glycosidases"/>
    <property type="match status" value="1"/>
</dbReference>
<dbReference type="GO" id="GO:0004556">
    <property type="term" value="F:alpha-amylase activity"/>
    <property type="evidence" value="ECO:0007669"/>
    <property type="project" value="TreeGrafter"/>
</dbReference>
<accession>A0A172T404</accession>
<dbReference type="InterPro" id="IPR006047">
    <property type="entry name" value="GH13_cat_dom"/>
</dbReference>